<reference evidence="10 11" key="1">
    <citation type="journal article" date="2018" name="BMC Genomics">
        <title>Whole genome sequencing and function prediction of 133 gut anaerobes isolated from chicken caecum in pure cultures.</title>
        <authorList>
            <person name="Medvecky M."/>
            <person name="Cejkova D."/>
            <person name="Polansky O."/>
            <person name="Karasova D."/>
            <person name="Kubasova T."/>
            <person name="Cizek A."/>
            <person name="Rychlik I."/>
        </authorList>
    </citation>
    <scope>NUCLEOTIDE SEQUENCE [LARGE SCALE GENOMIC DNA]</scope>
    <source>
        <strain evidence="10 11">An13</strain>
    </source>
</reference>
<dbReference type="InterPro" id="IPR006047">
    <property type="entry name" value="GH13_cat_dom"/>
</dbReference>
<dbReference type="InterPro" id="IPR013776">
    <property type="entry name" value="A-amylase_thermo"/>
</dbReference>
<feature type="binding site" evidence="8">
    <location>
        <position position="300"/>
    </location>
    <ligand>
        <name>Ca(2+)</name>
        <dbReference type="ChEBI" id="CHEBI:29108"/>
        <label>3</label>
    </ligand>
</feature>
<evidence type="ECO:0000256" key="6">
    <source>
        <dbReference type="ARBA" id="ARBA00023295"/>
    </source>
</evidence>
<dbReference type="OrthoDB" id="9805159at2"/>
<evidence type="ECO:0000256" key="3">
    <source>
        <dbReference type="ARBA" id="ARBA00022723"/>
    </source>
</evidence>
<dbReference type="PIRSF" id="PIRSF001021">
    <property type="entry name" value="Alph-amls_thrmst"/>
    <property type="match status" value="1"/>
</dbReference>
<feature type="binding site" evidence="8">
    <location>
        <position position="183"/>
    </location>
    <ligand>
        <name>Ca(2+)</name>
        <dbReference type="ChEBI" id="CHEBI:29108"/>
        <label>2</label>
    </ligand>
</feature>
<dbReference type="GO" id="GO:0004553">
    <property type="term" value="F:hydrolase activity, hydrolyzing O-glycosyl compounds"/>
    <property type="evidence" value="ECO:0007669"/>
    <property type="project" value="InterPro"/>
</dbReference>
<dbReference type="InterPro" id="IPR013780">
    <property type="entry name" value="Glyco_hydro_b"/>
</dbReference>
<feature type="binding site" evidence="8">
    <location>
        <position position="200"/>
    </location>
    <ligand>
        <name>Ca(2+)</name>
        <dbReference type="ChEBI" id="CHEBI:29108"/>
        <label>1</label>
    </ligand>
</feature>
<dbReference type="GO" id="GO:0005975">
    <property type="term" value="P:carbohydrate metabolic process"/>
    <property type="evidence" value="ECO:0007669"/>
    <property type="project" value="InterPro"/>
</dbReference>
<evidence type="ECO:0000313" key="10">
    <source>
        <dbReference type="EMBL" id="OUQ33832.1"/>
    </source>
</evidence>
<protein>
    <submittedName>
        <fullName evidence="10">Alpha-amylase</fullName>
    </submittedName>
</protein>
<keyword evidence="4" id="KW-0378">Hydrolase</keyword>
<dbReference type="CDD" id="cd11318">
    <property type="entry name" value="AmyAc_bac_fung_AmyA"/>
    <property type="match status" value="1"/>
</dbReference>
<dbReference type="PANTHER" id="PTHR43447">
    <property type="entry name" value="ALPHA-AMYLASE"/>
    <property type="match status" value="1"/>
</dbReference>
<evidence type="ECO:0000256" key="1">
    <source>
        <dbReference type="ARBA" id="ARBA00001913"/>
    </source>
</evidence>
<dbReference type="GO" id="GO:0005509">
    <property type="term" value="F:calcium ion binding"/>
    <property type="evidence" value="ECO:0007669"/>
    <property type="project" value="InterPro"/>
</dbReference>
<dbReference type="InterPro" id="IPR017853">
    <property type="entry name" value="GH"/>
</dbReference>
<dbReference type="RefSeq" id="WP_087358514.1">
    <property type="nucleotide sequence ID" value="NZ_JACJKO010000003.1"/>
</dbReference>
<evidence type="ECO:0000256" key="4">
    <source>
        <dbReference type="ARBA" id="ARBA00022801"/>
    </source>
</evidence>
<sequence>MKQGVLMQYFEWYLPSQPFLFQKIQEDAKHLHDIGITALWLPPAYKGMAGSNDVGYGVYDLYDLGEFDQKGSIPTKYGTREDYLKAIQTLHQYHIQVYGDIVFNHKMGADGYEDVKASEVNQRNRYDVEVQEEWIRVPTLFTFPQRHQKYSDFTWDWTCFDGIDYDAKTKRHATFLFQDKNWDTQVDDENGNYDYLMGADLDFSNPRVVEELERWGKWYWDTTHLDGFRLDAVKHIRASFFCHWLDCMRQYTHQELFTVGEYWHGDVQKLLHYLKQVGGRMSLFDVPLHYHFYEASHSFGEYDMSKIFEGTLVQKACMNAVTFVDNHDTQPQQGLQSWVMDWFKPLAYALILLRKDGYPCVFYGDYYGIAKPVIRGQSEILDKLLYLRKHYAYGQQNDYFYDRHIIGWTREMYGLACVMTNQKGGSLKMYVGTSYCHQIFYDYLGHHQQRVEIDEQGYGVFPVNDGSVSVYIMQKSGD</sequence>
<organism evidence="10 11">
    <name type="scientific">Massilimicrobiota timonensis</name>
    <dbReference type="NCBI Taxonomy" id="1776392"/>
    <lineage>
        <taxon>Bacteria</taxon>
        <taxon>Bacillati</taxon>
        <taxon>Bacillota</taxon>
        <taxon>Erysipelotrichia</taxon>
        <taxon>Erysipelotrichales</taxon>
        <taxon>Erysipelotrichaceae</taxon>
        <taxon>Massilimicrobiota</taxon>
    </lineage>
</organism>
<dbReference type="EMBL" id="NFLJ01000024">
    <property type="protein sequence ID" value="OUQ33832.1"/>
    <property type="molecule type" value="Genomic_DNA"/>
</dbReference>
<feature type="active site" description="Proton donor" evidence="7">
    <location>
        <position position="261"/>
    </location>
</feature>
<accession>A0A1Y4SY04</accession>
<comment type="similarity">
    <text evidence="2">Belongs to the glycosyl hydrolase 13 family.</text>
</comment>
<dbReference type="Pfam" id="PF00128">
    <property type="entry name" value="Alpha-amylase"/>
    <property type="match status" value="1"/>
</dbReference>
<feature type="binding site" evidence="8">
    <location>
        <position position="194"/>
    </location>
    <ligand>
        <name>Ca(2+)</name>
        <dbReference type="ChEBI" id="CHEBI:29108"/>
        <label>1</label>
    </ligand>
</feature>
<feature type="domain" description="Glycosyl hydrolase family 13 catalytic" evidence="9">
    <location>
        <begin position="4"/>
        <end position="388"/>
    </location>
</feature>
<dbReference type="SMART" id="SM00642">
    <property type="entry name" value="Aamy"/>
    <property type="match status" value="1"/>
</dbReference>
<keyword evidence="6" id="KW-0326">Glycosidase</keyword>
<evidence type="ECO:0000259" key="9">
    <source>
        <dbReference type="SMART" id="SM00642"/>
    </source>
</evidence>
<evidence type="ECO:0000313" key="11">
    <source>
        <dbReference type="Proteomes" id="UP000195305"/>
    </source>
</evidence>
<feature type="binding site" evidence="8">
    <location>
        <position position="235"/>
    </location>
    <ligand>
        <name>Ca(2+)</name>
        <dbReference type="ChEBI" id="CHEBI:29108"/>
        <label>1</label>
    </ligand>
</feature>
<dbReference type="Gene3D" id="2.60.40.1180">
    <property type="entry name" value="Golgi alpha-mannosidase II"/>
    <property type="match status" value="1"/>
</dbReference>
<feature type="binding site" evidence="8">
    <location>
        <position position="161"/>
    </location>
    <ligand>
        <name>Ca(2+)</name>
        <dbReference type="ChEBI" id="CHEBI:29108"/>
        <label>2</label>
    </ligand>
</feature>
<dbReference type="SUPFAM" id="SSF51445">
    <property type="entry name" value="(Trans)glycosidases"/>
    <property type="match status" value="1"/>
</dbReference>
<keyword evidence="11" id="KW-1185">Reference proteome</keyword>
<evidence type="ECO:0000256" key="2">
    <source>
        <dbReference type="ARBA" id="ARBA00008061"/>
    </source>
</evidence>
<evidence type="ECO:0000256" key="7">
    <source>
        <dbReference type="PIRSR" id="PIRSR001021-1"/>
    </source>
</evidence>
<evidence type="ECO:0000256" key="8">
    <source>
        <dbReference type="PIRSR" id="PIRSR001021-2"/>
    </source>
</evidence>
<comment type="cofactor">
    <cofactor evidence="1">
        <name>Ca(2+)</name>
        <dbReference type="ChEBI" id="CHEBI:29108"/>
    </cofactor>
</comment>
<feature type="binding site" evidence="8">
    <location>
        <position position="104"/>
    </location>
    <ligand>
        <name>Ca(2+)</name>
        <dbReference type="ChEBI" id="CHEBI:29108"/>
        <label>1</label>
    </ligand>
</feature>
<dbReference type="AlphaFoldDB" id="A0A1Y4SY04"/>
<dbReference type="SUPFAM" id="SSF51011">
    <property type="entry name" value="Glycosyl hydrolase domain"/>
    <property type="match status" value="1"/>
</dbReference>
<dbReference type="Proteomes" id="UP000195305">
    <property type="component" value="Unassembled WGS sequence"/>
</dbReference>
<dbReference type="Gene3D" id="2.40.30.140">
    <property type="match status" value="1"/>
</dbReference>
<comment type="caution">
    <text evidence="10">The sequence shown here is derived from an EMBL/GenBank/DDBJ whole genome shotgun (WGS) entry which is preliminary data.</text>
</comment>
<dbReference type="NCBIfam" id="NF006968">
    <property type="entry name" value="PRK09441.1-1"/>
    <property type="match status" value="1"/>
</dbReference>
<name>A0A1Y4SY04_9FIRM</name>
<keyword evidence="3 8" id="KW-0479">Metal-binding</keyword>
<proteinExistence type="inferred from homology"/>
<dbReference type="NCBIfam" id="NF006969">
    <property type="entry name" value="PRK09441.1-2"/>
    <property type="match status" value="1"/>
</dbReference>
<dbReference type="InterPro" id="IPR015237">
    <property type="entry name" value="Alpha-amylase_C_pro"/>
</dbReference>
<feature type="binding site" evidence="8">
    <location>
        <position position="202"/>
    </location>
    <ligand>
        <name>Ca(2+)</name>
        <dbReference type="ChEBI" id="CHEBI:29108"/>
        <label>2</label>
    </ligand>
</feature>
<dbReference type="Pfam" id="PF09154">
    <property type="entry name" value="Alpha-amy_C_pro"/>
    <property type="match status" value="1"/>
</dbReference>
<keyword evidence="8" id="KW-0106">Calcium</keyword>
<keyword evidence="5" id="KW-0119">Carbohydrate metabolism</keyword>
<feature type="active site" description="Nucleophile" evidence="7">
    <location>
        <position position="231"/>
    </location>
</feature>
<dbReference type="Gene3D" id="3.20.20.80">
    <property type="entry name" value="Glycosidases"/>
    <property type="match status" value="1"/>
</dbReference>
<gene>
    <name evidence="10" type="ORF">B5E75_08980</name>
</gene>
<evidence type="ECO:0000256" key="5">
    <source>
        <dbReference type="ARBA" id="ARBA00023277"/>
    </source>
</evidence>